<dbReference type="InterPro" id="IPR036259">
    <property type="entry name" value="MFS_trans_sf"/>
</dbReference>
<feature type="transmembrane region" description="Helical" evidence="8">
    <location>
        <begin position="76"/>
        <end position="95"/>
    </location>
</feature>
<dbReference type="InterPro" id="IPR020846">
    <property type="entry name" value="MFS_dom"/>
</dbReference>
<gene>
    <name evidence="10" type="ORF">CRV08_13840</name>
</gene>
<dbReference type="GO" id="GO:0042910">
    <property type="term" value="F:xenobiotic transmembrane transporter activity"/>
    <property type="evidence" value="ECO:0007669"/>
    <property type="project" value="InterPro"/>
</dbReference>
<proteinExistence type="inferred from homology"/>
<keyword evidence="6 8" id="KW-1133">Transmembrane helix</keyword>
<dbReference type="RefSeq" id="WP_128983144.1">
    <property type="nucleotide sequence ID" value="NZ_PDKJ01000018.1"/>
</dbReference>
<name>A0A4Q0Y6W1_9BACT</name>
<evidence type="ECO:0000256" key="4">
    <source>
        <dbReference type="ARBA" id="ARBA00022475"/>
    </source>
</evidence>
<dbReference type="Proteomes" id="UP000290172">
    <property type="component" value="Unassembled WGS sequence"/>
</dbReference>
<dbReference type="CDD" id="cd17320">
    <property type="entry name" value="MFS_MdfA_MDR_like"/>
    <property type="match status" value="1"/>
</dbReference>
<feature type="transmembrane region" description="Helical" evidence="8">
    <location>
        <begin position="243"/>
        <end position="262"/>
    </location>
</feature>
<comment type="subcellular location">
    <subcellularLocation>
        <location evidence="1">Cell membrane</location>
        <topology evidence="1">Multi-pass membrane protein</topology>
    </subcellularLocation>
</comment>
<reference evidence="10 11" key="1">
    <citation type="submission" date="2017-10" db="EMBL/GenBank/DDBJ databases">
        <title>Genomics of the genus Arcobacter.</title>
        <authorList>
            <person name="Perez-Cataluna A."/>
            <person name="Figueras M.J."/>
        </authorList>
    </citation>
    <scope>NUCLEOTIDE SEQUENCE [LARGE SCALE GENOMIC DNA]</scope>
    <source>
        <strain evidence="10 11">CECT 8993</strain>
    </source>
</reference>
<evidence type="ECO:0000256" key="6">
    <source>
        <dbReference type="ARBA" id="ARBA00022989"/>
    </source>
</evidence>
<feature type="transmembrane region" description="Helical" evidence="8">
    <location>
        <begin position="361"/>
        <end position="379"/>
    </location>
</feature>
<dbReference type="InterPro" id="IPR011701">
    <property type="entry name" value="MFS"/>
</dbReference>
<accession>A0A4Q0Y6W1</accession>
<organism evidence="10 11">
    <name type="scientific">Halarcobacter ebronensis</name>
    <dbReference type="NCBI Taxonomy" id="1462615"/>
    <lineage>
        <taxon>Bacteria</taxon>
        <taxon>Pseudomonadati</taxon>
        <taxon>Campylobacterota</taxon>
        <taxon>Epsilonproteobacteria</taxon>
        <taxon>Campylobacterales</taxon>
        <taxon>Arcobacteraceae</taxon>
        <taxon>Halarcobacter</taxon>
    </lineage>
</organism>
<evidence type="ECO:0000256" key="3">
    <source>
        <dbReference type="ARBA" id="ARBA00022448"/>
    </source>
</evidence>
<dbReference type="PROSITE" id="PS50850">
    <property type="entry name" value="MFS"/>
    <property type="match status" value="1"/>
</dbReference>
<dbReference type="InterPro" id="IPR005829">
    <property type="entry name" value="Sugar_transporter_CS"/>
</dbReference>
<evidence type="ECO:0000256" key="8">
    <source>
        <dbReference type="SAM" id="Phobius"/>
    </source>
</evidence>
<dbReference type="GO" id="GO:1990961">
    <property type="term" value="P:xenobiotic detoxification by transmembrane export across the plasma membrane"/>
    <property type="evidence" value="ECO:0007669"/>
    <property type="project" value="InterPro"/>
</dbReference>
<feature type="transmembrane region" description="Helical" evidence="8">
    <location>
        <begin position="46"/>
        <end position="64"/>
    </location>
</feature>
<dbReference type="AlphaFoldDB" id="A0A4Q0Y6W1"/>
<feature type="domain" description="Major facilitator superfamily (MFS) profile" evidence="9">
    <location>
        <begin position="10"/>
        <end position="383"/>
    </location>
</feature>
<protein>
    <submittedName>
        <fullName evidence="10">Bcr/CflA family drug resistance efflux transporter</fullName>
    </submittedName>
</protein>
<dbReference type="GO" id="GO:0015385">
    <property type="term" value="F:sodium:proton antiporter activity"/>
    <property type="evidence" value="ECO:0007669"/>
    <property type="project" value="TreeGrafter"/>
</dbReference>
<dbReference type="SUPFAM" id="SSF103473">
    <property type="entry name" value="MFS general substrate transporter"/>
    <property type="match status" value="1"/>
</dbReference>
<dbReference type="InterPro" id="IPR004812">
    <property type="entry name" value="Efflux_drug-R_Bcr/CmlA"/>
</dbReference>
<evidence type="ECO:0000256" key="1">
    <source>
        <dbReference type="ARBA" id="ARBA00004651"/>
    </source>
</evidence>
<dbReference type="PANTHER" id="PTHR23502:SF132">
    <property type="entry name" value="POLYAMINE TRANSPORTER 2-RELATED"/>
    <property type="match status" value="1"/>
</dbReference>
<keyword evidence="4" id="KW-1003">Cell membrane</keyword>
<keyword evidence="5 8" id="KW-0812">Transmembrane</keyword>
<feature type="transmembrane region" description="Helical" evidence="8">
    <location>
        <begin position="331"/>
        <end position="355"/>
    </location>
</feature>
<evidence type="ECO:0000259" key="9">
    <source>
        <dbReference type="PROSITE" id="PS50850"/>
    </source>
</evidence>
<feature type="transmembrane region" description="Helical" evidence="8">
    <location>
        <begin position="274"/>
        <end position="291"/>
    </location>
</feature>
<evidence type="ECO:0000313" key="11">
    <source>
        <dbReference type="Proteomes" id="UP000290172"/>
    </source>
</evidence>
<feature type="transmembrane region" description="Helical" evidence="8">
    <location>
        <begin position="211"/>
        <end position="231"/>
    </location>
</feature>
<evidence type="ECO:0000313" key="10">
    <source>
        <dbReference type="EMBL" id="RXJ65910.1"/>
    </source>
</evidence>
<dbReference type="Gene3D" id="1.20.1720.10">
    <property type="entry name" value="Multidrug resistance protein D"/>
    <property type="match status" value="1"/>
</dbReference>
<dbReference type="GO" id="GO:0005886">
    <property type="term" value="C:plasma membrane"/>
    <property type="evidence" value="ECO:0007669"/>
    <property type="project" value="UniProtKB-SubCell"/>
</dbReference>
<feature type="transmembrane region" description="Helical" evidence="8">
    <location>
        <begin position="303"/>
        <end position="324"/>
    </location>
</feature>
<sequence length="383" mass="43014">MKKAINHIYLIILLSILSSVAPIATDTYIPSIPVIASDFNVSIEKIELTLSIFLIGFSIGQIFGGPLSDRIGRRKSSIYGLLGFALFSFMMIYSTTVYELWIFRFIEAFFGGIVVVNAMAVVRDKFHGTEAAKVFSLIGTIRSIAPLIAPAIGSFIIHFFSWHAVFLYLTFYALFTAFLIYKDLDESYTYVKQGIYHSYKMVLIHKKAMKAMLTLALGFSGFFIFIAKSSFIFIEHYNVSTDVFPLFFGFNFIILIAMIKMNIQFLKKYKPIDLVKYSIIMQIIAGILWMINYKEPSLIETMAVMALYMSMMAFVFGNCMALALEHFPKNAGVASGVVGVLQFGLGAVISSMALMFHSESFLPIGVSVTLISVVSYLIIRTYR</sequence>
<dbReference type="EMBL" id="PDKJ01000018">
    <property type="protein sequence ID" value="RXJ65910.1"/>
    <property type="molecule type" value="Genomic_DNA"/>
</dbReference>
<evidence type="ECO:0000256" key="7">
    <source>
        <dbReference type="ARBA" id="ARBA00023136"/>
    </source>
</evidence>
<comment type="similarity">
    <text evidence="2">Belongs to the major facilitator superfamily. Bcr/CmlA family.</text>
</comment>
<dbReference type="PANTHER" id="PTHR23502">
    <property type="entry name" value="MAJOR FACILITATOR SUPERFAMILY"/>
    <property type="match status" value="1"/>
</dbReference>
<feature type="transmembrane region" description="Helical" evidence="8">
    <location>
        <begin position="134"/>
        <end position="156"/>
    </location>
</feature>
<dbReference type="NCBIfam" id="TIGR00710">
    <property type="entry name" value="efflux_Bcr_CflA"/>
    <property type="match status" value="1"/>
</dbReference>
<dbReference type="PROSITE" id="PS00216">
    <property type="entry name" value="SUGAR_TRANSPORT_1"/>
    <property type="match status" value="1"/>
</dbReference>
<keyword evidence="3" id="KW-0813">Transport</keyword>
<comment type="caution">
    <text evidence="10">The sequence shown here is derived from an EMBL/GenBank/DDBJ whole genome shotgun (WGS) entry which is preliminary data.</text>
</comment>
<keyword evidence="7 8" id="KW-0472">Membrane</keyword>
<feature type="transmembrane region" description="Helical" evidence="8">
    <location>
        <begin position="162"/>
        <end position="181"/>
    </location>
</feature>
<dbReference type="Pfam" id="PF07690">
    <property type="entry name" value="MFS_1"/>
    <property type="match status" value="1"/>
</dbReference>
<feature type="transmembrane region" description="Helical" evidence="8">
    <location>
        <begin position="101"/>
        <end position="122"/>
    </location>
</feature>
<evidence type="ECO:0000256" key="5">
    <source>
        <dbReference type="ARBA" id="ARBA00022692"/>
    </source>
</evidence>
<evidence type="ECO:0000256" key="2">
    <source>
        <dbReference type="ARBA" id="ARBA00006236"/>
    </source>
</evidence>